<dbReference type="EMBL" id="BPFH01000007">
    <property type="protein sequence ID" value="GIT96727.1"/>
    <property type="molecule type" value="Genomic_DNA"/>
</dbReference>
<proteinExistence type="predicted"/>
<keyword evidence="4" id="KW-1185">Reference proteome</keyword>
<evidence type="ECO:0000259" key="2">
    <source>
        <dbReference type="Pfam" id="PF07007"/>
    </source>
</evidence>
<evidence type="ECO:0000313" key="3">
    <source>
        <dbReference type="EMBL" id="GIT96727.1"/>
    </source>
</evidence>
<accession>A0ABQ4NQN7</accession>
<dbReference type="Pfam" id="PF07007">
    <property type="entry name" value="LprI"/>
    <property type="match status" value="1"/>
</dbReference>
<organism evidence="3 4">
    <name type="scientific">Jannaschia pagri</name>
    <dbReference type="NCBI Taxonomy" id="2829797"/>
    <lineage>
        <taxon>Bacteria</taxon>
        <taxon>Pseudomonadati</taxon>
        <taxon>Pseudomonadota</taxon>
        <taxon>Alphaproteobacteria</taxon>
        <taxon>Rhodobacterales</taxon>
        <taxon>Roseobacteraceae</taxon>
        <taxon>Jannaschia</taxon>
    </lineage>
</organism>
<sequence length="169" mass="18515">MIRALLILLLSALPALAQAPDAGPWSGRFAECVHGMDAPAHMRACIGQAARLCMDETEGGHTTIGQTGCQAMEKGLWDDLLNSDWPEHRRWAEAADAAEREVFGDTFSKRAEALRSAQRAWIAFRDAECGLAYALWGSGSMRNIAASACEMQMTAERVIDLREMSEGMR</sequence>
<dbReference type="Proteomes" id="UP000786693">
    <property type="component" value="Unassembled WGS sequence"/>
</dbReference>
<dbReference type="Gene3D" id="1.20.1270.180">
    <property type="match status" value="1"/>
</dbReference>
<comment type="caution">
    <text evidence="3">The sequence shown here is derived from an EMBL/GenBank/DDBJ whole genome shotgun (WGS) entry which is preliminary data.</text>
</comment>
<gene>
    <name evidence="3" type="ORF">JANAI62_33500</name>
</gene>
<evidence type="ECO:0000256" key="1">
    <source>
        <dbReference type="SAM" id="SignalP"/>
    </source>
</evidence>
<feature type="chain" id="PRO_5047164896" description="Lysozyme inhibitor LprI-like N-terminal domain-containing protein" evidence="1">
    <location>
        <begin position="18"/>
        <end position="169"/>
    </location>
</feature>
<dbReference type="RefSeq" id="WP_220750221.1">
    <property type="nucleotide sequence ID" value="NZ_BPFH01000007.1"/>
</dbReference>
<feature type="signal peptide" evidence="1">
    <location>
        <begin position="1"/>
        <end position="17"/>
    </location>
</feature>
<keyword evidence="1" id="KW-0732">Signal</keyword>
<name>A0ABQ4NQN7_9RHOB</name>
<reference evidence="3 4" key="1">
    <citation type="submission" date="2021-05" db="EMBL/GenBank/DDBJ databases">
        <title>Bacteria Genome sequencing.</title>
        <authorList>
            <person name="Takabe Y."/>
            <person name="Nakajima Y."/>
            <person name="Suzuki S."/>
            <person name="Shiozaki T."/>
        </authorList>
    </citation>
    <scope>NUCLEOTIDE SEQUENCE [LARGE SCALE GENOMIC DNA]</scope>
    <source>
        <strain evidence="3 4">AI_62</strain>
    </source>
</reference>
<feature type="domain" description="Lysozyme inhibitor LprI-like N-terminal" evidence="2">
    <location>
        <begin position="53"/>
        <end position="161"/>
    </location>
</feature>
<dbReference type="InterPro" id="IPR009739">
    <property type="entry name" value="LprI-like_N"/>
</dbReference>
<evidence type="ECO:0000313" key="4">
    <source>
        <dbReference type="Proteomes" id="UP000786693"/>
    </source>
</evidence>
<protein>
    <recommendedName>
        <fullName evidence="2">Lysozyme inhibitor LprI-like N-terminal domain-containing protein</fullName>
    </recommendedName>
</protein>